<feature type="domain" description="Xylose isomerase-like TIM barrel" evidence="3">
    <location>
        <begin position="21"/>
        <end position="245"/>
    </location>
</feature>
<dbReference type="GO" id="GO:0008903">
    <property type="term" value="F:hydroxypyruvate isomerase activity"/>
    <property type="evidence" value="ECO:0007669"/>
    <property type="project" value="TreeGrafter"/>
</dbReference>
<organism evidence="4 5">
    <name type="scientific">Pikeienuella piscinae</name>
    <dbReference type="NCBI Taxonomy" id="2748098"/>
    <lineage>
        <taxon>Bacteria</taxon>
        <taxon>Pseudomonadati</taxon>
        <taxon>Pseudomonadota</taxon>
        <taxon>Alphaproteobacteria</taxon>
        <taxon>Rhodobacterales</taxon>
        <taxon>Paracoccaceae</taxon>
        <taxon>Pikeienuella</taxon>
    </lineage>
</organism>
<name>A0A7L5BVP5_9RHOB</name>
<evidence type="ECO:0000259" key="3">
    <source>
        <dbReference type="Pfam" id="PF01261"/>
    </source>
</evidence>
<dbReference type="Pfam" id="PF01261">
    <property type="entry name" value="AP_endonuc_2"/>
    <property type="match status" value="1"/>
</dbReference>
<keyword evidence="1" id="KW-0413">Isomerase</keyword>
<reference evidence="4 5" key="1">
    <citation type="submission" date="2020-02" db="EMBL/GenBank/DDBJ databases">
        <title>complete genome sequence of Rhodobacteraceae bacterium.</title>
        <authorList>
            <person name="Park J."/>
            <person name="Kim Y.-S."/>
            <person name="Kim K.-H."/>
        </authorList>
    </citation>
    <scope>NUCLEOTIDE SEQUENCE [LARGE SCALE GENOMIC DNA]</scope>
    <source>
        <strain evidence="4 5">RR4-56</strain>
    </source>
</reference>
<evidence type="ECO:0000256" key="1">
    <source>
        <dbReference type="ARBA" id="ARBA00023235"/>
    </source>
</evidence>
<dbReference type="AlphaFoldDB" id="A0A7L5BVP5"/>
<gene>
    <name evidence="4" type="ORF">G5B40_08385</name>
</gene>
<dbReference type="KEGG" id="hdh:G5B40_08385"/>
<dbReference type="EMBL" id="CP049056">
    <property type="protein sequence ID" value="QIE55471.1"/>
    <property type="molecule type" value="Genomic_DNA"/>
</dbReference>
<dbReference type="GO" id="GO:0046487">
    <property type="term" value="P:glyoxylate metabolic process"/>
    <property type="evidence" value="ECO:0007669"/>
    <property type="project" value="TreeGrafter"/>
</dbReference>
<accession>A0A7L5BVP5</accession>
<sequence length="249" mass="26994">MTRFSANLGFLWTELSPPDAIRRAKAAGFEAVELHFPYETPAEDVAAALADTGLPLLGINTVRGGTNENGLAALKGREAEARAAIDQALDYAHITGAGAVHVMAGRFGDEETYIANLRYAAEEARDLGKMVLVEPLNARDAPDYFLTEVEQAAEIIIRTGAANVRIMFDCYHVQIMQGDLLRRFEALLPLIGHVQIAGAPGRGEPDSGEIAYERVLPTMAEIGWSGFVGAEYRPQGTTDEGLKWMGAYR</sequence>
<dbReference type="SUPFAM" id="SSF51658">
    <property type="entry name" value="Xylose isomerase-like"/>
    <property type="match status" value="1"/>
</dbReference>
<dbReference type="RefSeq" id="WP_165097422.1">
    <property type="nucleotide sequence ID" value="NZ_CP049056.1"/>
</dbReference>
<dbReference type="Gene3D" id="3.20.20.150">
    <property type="entry name" value="Divalent-metal-dependent TIM barrel enzymes"/>
    <property type="match status" value="1"/>
</dbReference>
<protein>
    <submittedName>
        <fullName evidence="4">TIM barrel protein</fullName>
    </submittedName>
</protein>
<proteinExistence type="predicted"/>
<feature type="active site" description="Proton donor/acceptor" evidence="2">
    <location>
        <position position="134"/>
    </location>
</feature>
<dbReference type="InterPro" id="IPR050417">
    <property type="entry name" value="Sugar_Epim/Isomerase"/>
</dbReference>
<dbReference type="PANTHER" id="PTHR43489:SF6">
    <property type="entry name" value="HYDROXYPYRUVATE ISOMERASE-RELATED"/>
    <property type="match status" value="1"/>
</dbReference>
<keyword evidence="5" id="KW-1185">Reference proteome</keyword>
<dbReference type="InterPro" id="IPR036237">
    <property type="entry name" value="Xyl_isomerase-like_sf"/>
</dbReference>
<dbReference type="PANTHER" id="PTHR43489">
    <property type="entry name" value="ISOMERASE"/>
    <property type="match status" value="1"/>
</dbReference>
<evidence type="ECO:0000256" key="2">
    <source>
        <dbReference type="PIRSR" id="PIRSR006241-50"/>
    </source>
</evidence>
<evidence type="ECO:0000313" key="5">
    <source>
        <dbReference type="Proteomes" id="UP000503336"/>
    </source>
</evidence>
<evidence type="ECO:0000313" key="4">
    <source>
        <dbReference type="EMBL" id="QIE55471.1"/>
    </source>
</evidence>
<dbReference type="PIRSF" id="PIRSF006241">
    <property type="entry name" value="HyI"/>
    <property type="match status" value="1"/>
</dbReference>
<dbReference type="Proteomes" id="UP000503336">
    <property type="component" value="Chromosome"/>
</dbReference>
<feature type="active site" description="Proton donor/acceptor" evidence="2">
    <location>
        <position position="231"/>
    </location>
</feature>
<dbReference type="InterPro" id="IPR026040">
    <property type="entry name" value="HyI-like"/>
</dbReference>
<dbReference type="InterPro" id="IPR013022">
    <property type="entry name" value="Xyl_isomerase-like_TIM-brl"/>
</dbReference>